<reference evidence="2 3" key="1">
    <citation type="submission" date="2020-12" db="EMBL/GenBank/DDBJ databases">
        <title>Complete genome sequence of Erwinia phage pEa_SNUABM_5.</title>
        <authorList>
            <person name="Kim S.G."/>
            <person name="Lee S.B."/>
            <person name="Kwon J."/>
            <person name="Park S.C."/>
        </authorList>
    </citation>
    <scope>NUCLEOTIDE SEQUENCE [LARGE SCALE GENOMIC DNA]</scope>
</reference>
<protein>
    <submittedName>
        <fullName evidence="2">Uncharacterized protein</fullName>
    </submittedName>
</protein>
<sequence>MNKEQRTRIITAMMTNLIEIRKVTDIVVHEQTVEFKLRGSAYIAEISENHPDKISVRFRDDYQWAPDIEKQLNHQPPVKHVANRDLLHRPPQKPKTLHDVIQSKSVRRS</sequence>
<evidence type="ECO:0000313" key="2">
    <source>
        <dbReference type="EMBL" id="QQO90414.1"/>
    </source>
</evidence>
<dbReference type="EMBL" id="MW366843">
    <property type="protein sequence ID" value="QQO90414.1"/>
    <property type="molecule type" value="Genomic_DNA"/>
</dbReference>
<gene>
    <name evidence="2" type="ORF">pEaSNUABM5_00272</name>
</gene>
<proteinExistence type="predicted"/>
<accession>A0A7T8EPP3</accession>
<evidence type="ECO:0000256" key="1">
    <source>
        <dbReference type="SAM" id="MobiDB-lite"/>
    </source>
</evidence>
<organism evidence="2 3">
    <name type="scientific">Erwinia phage pEa_SNUABM_5</name>
    <dbReference type="NCBI Taxonomy" id="2797313"/>
    <lineage>
        <taxon>Viruses</taxon>
        <taxon>Duplodnaviria</taxon>
        <taxon>Heunggongvirae</taxon>
        <taxon>Uroviricota</taxon>
        <taxon>Caudoviricetes</taxon>
        <taxon>Rivsvirus</taxon>
        <taxon>Rivsvirus SNUABM5</taxon>
    </lineage>
</organism>
<keyword evidence="3" id="KW-1185">Reference proteome</keyword>
<name>A0A7T8EPP3_9CAUD</name>
<evidence type="ECO:0000313" key="3">
    <source>
        <dbReference type="Proteomes" id="UP000596123"/>
    </source>
</evidence>
<feature type="region of interest" description="Disordered" evidence="1">
    <location>
        <begin position="86"/>
        <end position="109"/>
    </location>
</feature>
<dbReference type="Proteomes" id="UP000596123">
    <property type="component" value="Segment"/>
</dbReference>